<organism evidence="1 2">
    <name type="scientific">Streptomyces roseiscleroticus</name>
    <dbReference type="NCBI Taxonomy" id="1972"/>
    <lineage>
        <taxon>Bacteria</taxon>
        <taxon>Bacillati</taxon>
        <taxon>Actinomycetota</taxon>
        <taxon>Actinomycetes</taxon>
        <taxon>Kitasatosporales</taxon>
        <taxon>Streptomycetaceae</taxon>
        <taxon>Streptomyces</taxon>
    </lineage>
</organism>
<protein>
    <recommendedName>
        <fullName evidence="3">Transposase</fullName>
    </recommendedName>
</protein>
<evidence type="ECO:0000313" key="1">
    <source>
        <dbReference type="EMBL" id="GAA2285813.1"/>
    </source>
</evidence>
<gene>
    <name evidence="1" type="ORF">GCM10010368_65950</name>
</gene>
<proteinExistence type="predicted"/>
<evidence type="ECO:0000313" key="2">
    <source>
        <dbReference type="Proteomes" id="UP001500442"/>
    </source>
</evidence>
<sequence length="89" mass="9086">MVRFGWVPASLRGAGTGARLTCAPQAGTAGSAALATSTAAFTSRSRTVPHAPHVRTRTFSGSGPYIAGSCGGAPLQVVKDYIAQQKRPD</sequence>
<dbReference type="EMBL" id="BAAASN010000030">
    <property type="protein sequence ID" value="GAA2285813.1"/>
    <property type="molecule type" value="Genomic_DNA"/>
</dbReference>
<dbReference type="Proteomes" id="UP001500442">
    <property type="component" value="Unassembled WGS sequence"/>
</dbReference>
<comment type="caution">
    <text evidence="1">The sequence shown here is derived from an EMBL/GenBank/DDBJ whole genome shotgun (WGS) entry which is preliminary data.</text>
</comment>
<reference evidence="1 2" key="1">
    <citation type="journal article" date="2019" name="Int. J. Syst. Evol. Microbiol.">
        <title>The Global Catalogue of Microorganisms (GCM) 10K type strain sequencing project: providing services to taxonomists for standard genome sequencing and annotation.</title>
        <authorList>
            <consortium name="The Broad Institute Genomics Platform"/>
            <consortium name="The Broad Institute Genome Sequencing Center for Infectious Disease"/>
            <person name="Wu L."/>
            <person name="Ma J."/>
        </authorList>
    </citation>
    <scope>NUCLEOTIDE SEQUENCE [LARGE SCALE GENOMIC DNA]</scope>
    <source>
        <strain evidence="1 2">JCM 4823</strain>
    </source>
</reference>
<accession>A0ABN3F4F9</accession>
<evidence type="ECO:0008006" key="3">
    <source>
        <dbReference type="Google" id="ProtNLM"/>
    </source>
</evidence>
<keyword evidence="2" id="KW-1185">Reference proteome</keyword>
<name>A0ABN3F4F9_9ACTN</name>